<gene>
    <name evidence="1" type="ORF">CCALI_02406</name>
</gene>
<keyword evidence="2" id="KW-1185">Reference proteome</keyword>
<proteinExistence type="predicted"/>
<dbReference type="AlphaFoldDB" id="S0EXJ7"/>
<evidence type="ECO:0000313" key="1">
    <source>
        <dbReference type="EMBL" id="CCW36210.1"/>
    </source>
</evidence>
<protein>
    <submittedName>
        <fullName evidence="1">Uncharacterized protein</fullName>
    </submittedName>
</protein>
<name>S0EXJ7_CHTCT</name>
<sequence length="274" mass="29315">MLLVGDTQTISHSETFSVAAMVAGASASLVRPDGTLQNDLSVSWTPTGAGTSFIFSTQVAAPLPGEYRLTWTIHLGDGQVLNRSEGHFATYTDVGALIRRRLNETVLSLPEADLDAEVTYTVRSLVDRFVPLQMAGGYGGLIGLDQVRFDRAMGLLTALRLRASRAKSVPIGEIGRVQLGQNGFQFANAQGNGLKPLEQQWLEEALIALGHVSPIHALYQSAAASYKPFVVSGPTRNAQCQGALETLASGVIRLLTDAWQVGTPPEDYAADYAE</sequence>
<dbReference type="InParanoid" id="S0EXJ7"/>
<dbReference type="STRING" id="454171.CP488_01686"/>
<dbReference type="KEGG" id="ccz:CCALI_02406"/>
<reference evidence="2" key="1">
    <citation type="submission" date="2013-03" db="EMBL/GenBank/DDBJ databases">
        <title>Genome sequence of Chthonomonas calidirosea, the first sequenced genome from the Armatimonadetes phylum (formally candidate division OP10).</title>
        <authorList>
            <person name="Lee K.C.Y."/>
            <person name="Morgan X.C."/>
            <person name="Dunfield P.F."/>
            <person name="Tamas I."/>
            <person name="Houghton K.M."/>
            <person name="Vyssotski M."/>
            <person name="Ryan J.L.J."/>
            <person name="Lagutin K."/>
            <person name="McDonald I.R."/>
            <person name="Stott M.B."/>
        </authorList>
    </citation>
    <scope>NUCLEOTIDE SEQUENCE [LARGE SCALE GENOMIC DNA]</scope>
    <source>
        <strain evidence="2">DSM 23976 / ICMP 18418 / T49</strain>
    </source>
</reference>
<dbReference type="RefSeq" id="WP_016483724.1">
    <property type="nucleotide sequence ID" value="NC_021487.1"/>
</dbReference>
<dbReference type="Proteomes" id="UP000014227">
    <property type="component" value="Chromosome I"/>
</dbReference>
<evidence type="ECO:0000313" key="2">
    <source>
        <dbReference type="Proteomes" id="UP000014227"/>
    </source>
</evidence>
<dbReference type="PATRIC" id="fig|1303518.3.peg.2507"/>
<organism evidence="1 2">
    <name type="scientific">Chthonomonas calidirosea (strain DSM 23976 / ICMP 18418 / T49)</name>
    <dbReference type="NCBI Taxonomy" id="1303518"/>
    <lineage>
        <taxon>Bacteria</taxon>
        <taxon>Bacillati</taxon>
        <taxon>Armatimonadota</taxon>
        <taxon>Chthonomonadia</taxon>
        <taxon>Chthonomonadales</taxon>
        <taxon>Chthonomonadaceae</taxon>
        <taxon>Chthonomonas</taxon>
    </lineage>
</organism>
<dbReference type="HOGENOM" id="CLU_1014516_0_0_0"/>
<accession>S0EXJ7</accession>
<dbReference type="EMBL" id="HF951689">
    <property type="protein sequence ID" value="CCW36210.1"/>
    <property type="molecule type" value="Genomic_DNA"/>
</dbReference>